<dbReference type="InterPro" id="IPR048919">
    <property type="entry name" value="Bdbt-like_TPR"/>
</dbReference>
<evidence type="ECO:0000256" key="2">
    <source>
        <dbReference type="ARBA" id="ARBA00023002"/>
    </source>
</evidence>
<dbReference type="eggNOG" id="KOG1208">
    <property type="taxonomic scope" value="Eukaryota"/>
</dbReference>
<dbReference type="AlphaFoldDB" id="W5JJ68"/>
<sequence>MGLLSMCGILVGLGSVSYCVRWYYIGRLYENRRKFEKEELIVVTGATSGIGLATVTDLVDRGCHLVIGCRSLAAGCAIRDQLLLLRNPAARVEVFELRLESLASVVEFSESVRLLGKPIYALINNAAVFYVPPKRTENGHEYTYQVNYLAPYLLTLRLLPLLKQREGESRIVNVVSQAHRAIAEAPVDESSILTPSNDTVSTRFCAYQYSKLCLVAFSHQLALLLSTGQGPLSSGVSVHCIDPGNVETPIYRHFPPLANPVLYYLQKPLRFFLIKTPREGAQGILYCVLSEQKPPFYVRRFWKTDQSDSSDINPLIYQPTTGQAIWKRSRQQCNDFLLEMNRAKGLRKERVSFQLTSVEKPSELCRCLVTVYDVHNVEAHQTEYLTSTDERWITMGTAVTPVDCYVELLLQQMLPNEESRCTIQTKQHGDITFTIKLIRIEDQQYYYEQTATSALELAKRYKANGVLMYPKYPTFAQAYFNRAAKCLMSWSPIEQLDPAIEGPGKIEEMQALLQTLQLNISACLIKENRYEEALHVLRFTDQQEQPSEKATYRKALAQFRINQFTEAIATLEKINYTASKECSALYKQIDGARQQETNKYTAMVKKMFG</sequence>
<dbReference type="InterPro" id="IPR036291">
    <property type="entry name" value="NAD(P)-bd_dom_sf"/>
</dbReference>
<dbReference type="OMA" id="GCHLVIG"/>
<dbReference type="HOGENOM" id="CLU_520076_0_0_1"/>
<name>W5JJ68_ANODA</name>
<dbReference type="PANTHER" id="PTHR24320">
    <property type="entry name" value="RETINOL DEHYDROGENASE"/>
    <property type="match status" value="1"/>
</dbReference>
<evidence type="ECO:0000313" key="7">
    <source>
        <dbReference type="Proteomes" id="UP000000673"/>
    </source>
</evidence>
<dbReference type="Pfam" id="PF00106">
    <property type="entry name" value="adh_short"/>
    <property type="match status" value="1"/>
</dbReference>
<reference evidence="6" key="4">
    <citation type="submission" date="2015-06" db="UniProtKB">
        <authorList>
            <consortium name="EnsemblMetazoa"/>
        </authorList>
    </citation>
    <scope>IDENTIFICATION</scope>
</reference>
<reference evidence="5 7" key="1">
    <citation type="journal article" date="2010" name="BMC Genomics">
        <title>Combination of measures distinguishes pre-miRNAs from other stem-loops in the genome of the newly sequenced Anopheles darlingi.</title>
        <authorList>
            <person name="Mendes N.D."/>
            <person name="Freitas A.T."/>
            <person name="Vasconcelos A.T."/>
            <person name="Sagot M.F."/>
        </authorList>
    </citation>
    <scope>NUCLEOTIDE SEQUENCE</scope>
</reference>
<dbReference type="VEuPathDB" id="VectorBase:ADAC004061"/>
<comment type="similarity">
    <text evidence="1">Belongs to the short-chain dehydrogenases/reductases (SDR) family.</text>
</comment>
<evidence type="ECO:0000259" key="3">
    <source>
        <dbReference type="Pfam" id="PF18023"/>
    </source>
</evidence>
<reference evidence="5" key="2">
    <citation type="submission" date="2010-05" db="EMBL/GenBank/DDBJ databases">
        <authorList>
            <person name="Almeida L.G."/>
            <person name="Nicolas M.F."/>
            <person name="Souza R.C."/>
            <person name="Vasconcelos A.T.R."/>
        </authorList>
    </citation>
    <scope>NUCLEOTIDE SEQUENCE</scope>
</reference>
<evidence type="ECO:0000259" key="4">
    <source>
        <dbReference type="Pfam" id="PF21603"/>
    </source>
</evidence>
<dbReference type="SUPFAM" id="SSF48452">
    <property type="entry name" value="TPR-like"/>
    <property type="match status" value="1"/>
</dbReference>
<reference evidence="5" key="3">
    <citation type="journal article" date="2013" name="Nucleic Acids Res.">
        <title>The genome of Anopheles darlingi, the main neotropical malaria vector.</title>
        <authorList>
            <person name="Marinotti O."/>
            <person name="Cerqueira G.C."/>
            <person name="de Almeida L.G."/>
            <person name="Ferro M.I."/>
            <person name="Loreto E.L."/>
            <person name="Zaha A."/>
            <person name="Teixeira S.M."/>
            <person name="Wespiser A.R."/>
            <person name="Almeida E Silva A."/>
            <person name="Schlindwein A.D."/>
            <person name="Pacheco A.C."/>
            <person name="Silva A.L."/>
            <person name="Graveley B.R."/>
            <person name="Walenz B.P."/>
            <person name="Lima Bde A."/>
            <person name="Ribeiro C.A."/>
            <person name="Nunes-Silva C.G."/>
            <person name="de Carvalho C.R."/>
            <person name="Soares C.M."/>
            <person name="de Menezes C.B."/>
            <person name="Matiolli C."/>
            <person name="Caffrey D."/>
            <person name="Araujo D.A."/>
            <person name="de Oliveira D.M."/>
            <person name="Golenbock D."/>
            <person name="Grisard E.C."/>
            <person name="Fantinatti-Garboggini F."/>
            <person name="de Carvalho F.M."/>
            <person name="Barcellos F.G."/>
            <person name="Prosdocimi F."/>
            <person name="May G."/>
            <person name="Azevedo Junior G.M."/>
            <person name="Guimaraes G.M."/>
            <person name="Goldman G.H."/>
            <person name="Padilha I.Q."/>
            <person name="Batista Jda S."/>
            <person name="Ferro J.A."/>
            <person name="Ribeiro J.M."/>
            <person name="Fietto J.L."/>
            <person name="Dabbas K.M."/>
            <person name="Cerdeira L."/>
            <person name="Agnez-Lima L.F."/>
            <person name="Brocchi M."/>
            <person name="de Carvalho M.O."/>
            <person name="Teixeira Mde M."/>
            <person name="Diniz Maia Mde M."/>
            <person name="Goldman M.H."/>
            <person name="Cruz Schneider M.P."/>
            <person name="Felipe M.S."/>
            <person name="Hungria M."/>
            <person name="Nicolas M.F."/>
            <person name="Pereira M."/>
            <person name="Montes M.A."/>
            <person name="Cantao M.E."/>
            <person name="Vincentz M."/>
            <person name="Rafael M.S."/>
            <person name="Silverman N."/>
            <person name="Stoco P.H."/>
            <person name="Souza R.C."/>
            <person name="Vicentini R."/>
            <person name="Gazzinelli R.T."/>
            <person name="Neves Rde O."/>
            <person name="Silva R."/>
            <person name="Astolfi-Filho S."/>
            <person name="Maciel T.E."/>
            <person name="Urmenyi T.P."/>
            <person name="Tadei W.P."/>
            <person name="Camargo E.P."/>
            <person name="de Vasconcelos A.T."/>
        </authorList>
    </citation>
    <scope>NUCLEOTIDE SEQUENCE</scope>
</reference>
<feature type="domain" description="Bride of doubletime-like TPR" evidence="4">
    <location>
        <begin position="455"/>
        <end position="534"/>
    </location>
</feature>
<gene>
    <name evidence="5" type="ORF">AND_004061</name>
</gene>
<accession>W5JJ68</accession>
<dbReference type="GO" id="GO:0016491">
    <property type="term" value="F:oxidoreductase activity"/>
    <property type="evidence" value="ECO:0007669"/>
    <property type="project" value="UniProtKB-KW"/>
</dbReference>
<dbReference type="Proteomes" id="UP000000673">
    <property type="component" value="Unassembled WGS sequence"/>
</dbReference>
<evidence type="ECO:0000313" key="5">
    <source>
        <dbReference type="EMBL" id="ETN64191.1"/>
    </source>
</evidence>
<dbReference type="InterPro" id="IPR002347">
    <property type="entry name" value="SDR_fam"/>
</dbReference>
<dbReference type="InterPro" id="IPR011990">
    <property type="entry name" value="TPR-like_helical_dom_sf"/>
</dbReference>
<dbReference type="Pfam" id="PF21603">
    <property type="entry name" value="Bdbt-like_TPR"/>
    <property type="match status" value="1"/>
</dbReference>
<dbReference type="PRINTS" id="PR00081">
    <property type="entry name" value="GDHRDH"/>
</dbReference>
<dbReference type="Gene3D" id="3.40.50.720">
    <property type="entry name" value="NAD(P)-binding Rossmann-like Domain"/>
    <property type="match status" value="1"/>
</dbReference>
<dbReference type="STRING" id="43151.W5JJ68"/>
<protein>
    <submittedName>
        <fullName evidence="5 6">Uncharacterized protein</fullName>
    </submittedName>
</protein>
<proteinExistence type="inferred from homology"/>
<dbReference type="Pfam" id="PF18023">
    <property type="entry name" value="FKBP_N_2"/>
    <property type="match status" value="1"/>
</dbReference>
<dbReference type="Gene3D" id="2.40.30.320">
    <property type="match status" value="1"/>
</dbReference>
<evidence type="ECO:0000313" key="6">
    <source>
        <dbReference type="EnsemblMetazoa" id="ADAC004061-PA"/>
    </source>
</evidence>
<dbReference type="InterPro" id="IPR040478">
    <property type="entry name" value="FKBP_N_2"/>
</dbReference>
<organism evidence="5">
    <name type="scientific">Anopheles darlingi</name>
    <name type="common">Mosquito</name>
    <dbReference type="NCBI Taxonomy" id="43151"/>
    <lineage>
        <taxon>Eukaryota</taxon>
        <taxon>Metazoa</taxon>
        <taxon>Ecdysozoa</taxon>
        <taxon>Arthropoda</taxon>
        <taxon>Hexapoda</taxon>
        <taxon>Insecta</taxon>
        <taxon>Pterygota</taxon>
        <taxon>Neoptera</taxon>
        <taxon>Endopterygota</taxon>
        <taxon>Diptera</taxon>
        <taxon>Nematocera</taxon>
        <taxon>Culicoidea</taxon>
        <taxon>Culicidae</taxon>
        <taxon>Anophelinae</taxon>
        <taxon>Anopheles</taxon>
    </lineage>
</organism>
<dbReference type="EnsemblMetazoa" id="ADAC004061-RA">
    <property type="protein sequence ID" value="ADAC004061-PA"/>
    <property type="gene ID" value="ADAC004061"/>
</dbReference>
<keyword evidence="7" id="KW-1185">Reference proteome</keyword>
<dbReference type="VEuPathDB" id="VectorBase:ADAR2_004283"/>
<dbReference type="VEuPathDB" id="VectorBase:ADAR2_008454"/>
<dbReference type="SUPFAM" id="SSF51735">
    <property type="entry name" value="NAD(P)-binding Rossmann-fold domains"/>
    <property type="match status" value="1"/>
</dbReference>
<dbReference type="PANTHER" id="PTHR24320:SF264">
    <property type="entry name" value="DEHYDROGENASE_REDUCTASE SDR FAMILY MEMBER ON CHROMOSOME X"/>
    <property type="match status" value="1"/>
</dbReference>
<dbReference type="Gene3D" id="1.20.58.80">
    <property type="entry name" value="Phosphotransferase system, lactose/cellobiose-type IIA subunit"/>
    <property type="match status" value="1"/>
</dbReference>
<evidence type="ECO:0000256" key="1">
    <source>
        <dbReference type="ARBA" id="ARBA00006484"/>
    </source>
</evidence>
<dbReference type="EMBL" id="ADMH02001070">
    <property type="protein sequence ID" value="ETN64191.1"/>
    <property type="molecule type" value="Genomic_DNA"/>
</dbReference>
<feature type="domain" description="BDBT FKBP like N-terminal" evidence="3">
    <location>
        <begin position="343"/>
        <end position="441"/>
    </location>
</feature>
<keyword evidence="2" id="KW-0560">Oxidoreductase</keyword>